<keyword evidence="1" id="KW-0472">Membrane</keyword>
<reference evidence="2 3" key="1">
    <citation type="journal article" date="2013" name="Genome Announc.">
        <title>Draft Genome Sequence of Pseudomonas fluorescens LMG 5329, a White Line-Inducing Principle-Producing Bioindicator for the Mushroom Pathogen Pseudomonas tolaasii.</title>
        <authorList>
            <person name="Ghequire M.G."/>
            <person name="Rokni-Zadeh H."/>
            <person name="Zarrineh P."/>
            <person name="De Mot R."/>
        </authorList>
    </citation>
    <scope>NUCLEOTIDE SEQUENCE [LARGE SCALE GENOMIC DNA]</scope>
    <source>
        <strain evidence="2 3">LMG 5329</strain>
    </source>
</reference>
<dbReference type="AlphaFoldDB" id="A0A0A1YUN8"/>
<feature type="transmembrane region" description="Helical" evidence="1">
    <location>
        <begin position="149"/>
        <end position="168"/>
    </location>
</feature>
<keyword evidence="1" id="KW-1133">Transmembrane helix</keyword>
<dbReference type="Proteomes" id="UP000030060">
    <property type="component" value="Unassembled WGS sequence"/>
</dbReference>
<feature type="transmembrane region" description="Helical" evidence="1">
    <location>
        <begin position="234"/>
        <end position="251"/>
    </location>
</feature>
<gene>
    <name evidence="2" type="ORF">K814_0130455</name>
</gene>
<evidence type="ECO:0000313" key="2">
    <source>
        <dbReference type="EMBL" id="KGE64172.1"/>
    </source>
</evidence>
<feature type="transmembrane region" description="Helical" evidence="1">
    <location>
        <begin position="62"/>
        <end position="88"/>
    </location>
</feature>
<feature type="transmembrane region" description="Helical" evidence="1">
    <location>
        <begin position="301"/>
        <end position="326"/>
    </location>
</feature>
<dbReference type="OrthoDB" id="8113193at2"/>
<sequence length="337" mass="36542">MPTFSQRHVILLASYIIIFGGLLLVLPLKLLPSLLAGLLVFELVNMLTPQLQRLIEGRRARWLAVALLGTLIVSVLTLIFAGAISFLLHEAENPGASLDKFMGVVDRARGQLPPFIDAYLPASAAEFRVAIGDWMSKHLSELQLVGKDAAHMFVTLLIGMVLGAIIALQRVPDLTKRKPLAAALFDRLHLLVQAFRNIVFAQIKIAALNTAFTAVFLAVVLPLCGIHLPLTKTLIVLTFLLGLLPVIGNLMSNTLITIVALSLSIWVAVAALGYLIVIHKIEYFLNARIVGGQISAKSWELLLAMLVFEAAFGLPGVVAGPIYYAYLKSELKLGGMV</sequence>
<feature type="transmembrane region" description="Helical" evidence="1">
    <location>
        <begin position="258"/>
        <end position="281"/>
    </location>
</feature>
<dbReference type="EMBL" id="ASGY01000247">
    <property type="protein sequence ID" value="KGE64172.1"/>
    <property type="molecule type" value="Genomic_DNA"/>
</dbReference>
<comment type="caution">
    <text evidence="2">The sequence shown here is derived from an EMBL/GenBank/DDBJ whole genome shotgun (WGS) entry which is preliminary data.</text>
</comment>
<dbReference type="RefSeq" id="WP_038851213.1">
    <property type="nucleotide sequence ID" value="NZ_ASGY01000247.1"/>
</dbReference>
<evidence type="ECO:0000313" key="3">
    <source>
        <dbReference type="Proteomes" id="UP000030060"/>
    </source>
</evidence>
<name>A0A0A1YUN8_PSEFL</name>
<feature type="transmembrane region" description="Helical" evidence="1">
    <location>
        <begin position="12"/>
        <end position="41"/>
    </location>
</feature>
<organism evidence="2 3">
    <name type="scientific">Pseudomonas fluorescens LMG 5329</name>
    <dbReference type="NCBI Taxonomy" id="1324332"/>
    <lineage>
        <taxon>Bacteria</taxon>
        <taxon>Pseudomonadati</taxon>
        <taxon>Pseudomonadota</taxon>
        <taxon>Gammaproteobacteria</taxon>
        <taxon>Pseudomonadales</taxon>
        <taxon>Pseudomonadaceae</taxon>
        <taxon>Pseudomonas</taxon>
    </lineage>
</organism>
<keyword evidence="1" id="KW-0812">Transmembrane</keyword>
<protein>
    <submittedName>
        <fullName evidence="2">Membrane protein</fullName>
    </submittedName>
</protein>
<evidence type="ECO:0000256" key="1">
    <source>
        <dbReference type="SAM" id="Phobius"/>
    </source>
</evidence>
<proteinExistence type="predicted"/>
<feature type="transmembrane region" description="Helical" evidence="1">
    <location>
        <begin position="205"/>
        <end position="228"/>
    </location>
</feature>
<accession>A0A0A1YUN8</accession>